<evidence type="ECO:0000256" key="1">
    <source>
        <dbReference type="ARBA" id="ARBA00004141"/>
    </source>
</evidence>
<feature type="transmembrane region" description="Helical" evidence="5">
    <location>
        <begin position="163"/>
        <end position="185"/>
    </location>
</feature>
<feature type="transmembrane region" description="Helical" evidence="5">
    <location>
        <begin position="7"/>
        <end position="27"/>
    </location>
</feature>
<evidence type="ECO:0000256" key="2">
    <source>
        <dbReference type="ARBA" id="ARBA00022692"/>
    </source>
</evidence>
<comment type="caution">
    <text evidence="7">The sequence shown here is derived from an EMBL/GenBank/DDBJ whole genome shotgun (WGS) entry which is preliminary data.</text>
</comment>
<dbReference type="InterPro" id="IPR029787">
    <property type="entry name" value="Nucleotide_cyclase"/>
</dbReference>
<dbReference type="Gene3D" id="3.30.70.270">
    <property type="match status" value="1"/>
</dbReference>
<name>A0ABS2MNX6_9FIRM</name>
<dbReference type="CDD" id="cd01949">
    <property type="entry name" value="GGDEF"/>
    <property type="match status" value="1"/>
</dbReference>
<evidence type="ECO:0000256" key="4">
    <source>
        <dbReference type="ARBA" id="ARBA00023136"/>
    </source>
</evidence>
<dbReference type="InterPro" id="IPR050469">
    <property type="entry name" value="Diguanylate_Cyclase"/>
</dbReference>
<dbReference type="Pfam" id="PF00990">
    <property type="entry name" value="GGDEF"/>
    <property type="match status" value="1"/>
</dbReference>
<dbReference type="Gene3D" id="1.20.120.960">
    <property type="entry name" value="Histidine kinase NarX, sensor domain"/>
    <property type="match status" value="1"/>
</dbReference>
<dbReference type="Proteomes" id="UP000767854">
    <property type="component" value="Unassembled WGS sequence"/>
</dbReference>
<dbReference type="PANTHER" id="PTHR45138:SF23">
    <property type="entry name" value="SIGNALING PROTEIN"/>
    <property type="match status" value="1"/>
</dbReference>
<dbReference type="SUPFAM" id="SSF55073">
    <property type="entry name" value="Nucleotide cyclase"/>
    <property type="match status" value="1"/>
</dbReference>
<dbReference type="InterPro" id="IPR000160">
    <property type="entry name" value="GGDEF_dom"/>
</dbReference>
<dbReference type="PANTHER" id="PTHR45138">
    <property type="entry name" value="REGULATORY COMPONENTS OF SENSORY TRANSDUCTION SYSTEM"/>
    <property type="match status" value="1"/>
</dbReference>
<dbReference type="InterPro" id="IPR042295">
    <property type="entry name" value="NarX-like_N_sf"/>
</dbReference>
<dbReference type="InterPro" id="IPR043128">
    <property type="entry name" value="Rev_trsase/Diguanyl_cyclase"/>
</dbReference>
<dbReference type="InterPro" id="IPR029095">
    <property type="entry name" value="NarX-like_N"/>
</dbReference>
<dbReference type="PROSITE" id="PS50887">
    <property type="entry name" value="GGDEF"/>
    <property type="match status" value="1"/>
</dbReference>
<evidence type="ECO:0000259" key="6">
    <source>
        <dbReference type="PROSITE" id="PS50887"/>
    </source>
</evidence>
<evidence type="ECO:0000313" key="8">
    <source>
        <dbReference type="Proteomes" id="UP000767854"/>
    </source>
</evidence>
<dbReference type="SMART" id="SM00267">
    <property type="entry name" value="GGDEF"/>
    <property type="match status" value="1"/>
</dbReference>
<keyword evidence="2 5" id="KW-0812">Transmembrane</keyword>
<sequence>MKVKHQLLITHGILVILALMIVLINIFSYTRMENDAALINQSGRMRAYSYNMGLLANRISQETDEVQKVALKSDLKSKLSNFESSFNELMLSDSNLLKDEEIKAKLIYISKMWETSFRSKYMSIITEDSNTEICDQINSEIDLFVEDVNHFVNLISDDAQQKVVVAIYMNAALVLLIVSVTLYSFHSTNKHVRKPMMTLIKELKALSLIDDEVSDKLKNIDISEFKEMSLYFNELIFDQLTKVYTRKSGLAKLSKLVGQDNRRKLHFSLCFIDINGLKMVNDILGHNYGDELIVSAIDVIKNEIREDDYVIRMGGDEFLIVFSNINSQIAETIWERINTRYEEINVTEDKPFLISVSHGIVEYEHVNRSRIDDLIKRADDKMYVEKKYLKEAVKINVIK</sequence>
<evidence type="ECO:0000256" key="5">
    <source>
        <dbReference type="SAM" id="Phobius"/>
    </source>
</evidence>
<dbReference type="Pfam" id="PF13675">
    <property type="entry name" value="PilJ"/>
    <property type="match status" value="1"/>
</dbReference>
<dbReference type="EMBL" id="JAFBDT010000003">
    <property type="protein sequence ID" value="MBM7561104.1"/>
    <property type="molecule type" value="Genomic_DNA"/>
</dbReference>
<comment type="subcellular location">
    <subcellularLocation>
        <location evidence="1">Membrane</location>
        <topology evidence="1">Multi-pass membrane protein</topology>
    </subcellularLocation>
</comment>
<protein>
    <submittedName>
        <fullName evidence="7">Diguanylate cyclase (GGDEF)-like protein</fullName>
    </submittedName>
</protein>
<evidence type="ECO:0000256" key="3">
    <source>
        <dbReference type="ARBA" id="ARBA00022989"/>
    </source>
</evidence>
<reference evidence="7 8" key="1">
    <citation type="submission" date="2021-01" db="EMBL/GenBank/DDBJ databases">
        <title>Genomic Encyclopedia of Type Strains, Phase IV (KMG-IV): sequencing the most valuable type-strain genomes for metagenomic binning, comparative biology and taxonomic classification.</title>
        <authorList>
            <person name="Goeker M."/>
        </authorList>
    </citation>
    <scope>NUCLEOTIDE SEQUENCE [LARGE SCALE GENOMIC DNA]</scope>
    <source>
        <strain evidence="7 8">DSM 24436</strain>
    </source>
</reference>
<feature type="domain" description="GGDEF" evidence="6">
    <location>
        <begin position="265"/>
        <end position="398"/>
    </location>
</feature>
<accession>A0ABS2MNX6</accession>
<proteinExistence type="predicted"/>
<gene>
    <name evidence="7" type="ORF">JOC49_000621</name>
</gene>
<organism evidence="7 8">
    <name type="scientific">Fusibacter tunisiensis</name>
    <dbReference type="NCBI Taxonomy" id="1008308"/>
    <lineage>
        <taxon>Bacteria</taxon>
        <taxon>Bacillati</taxon>
        <taxon>Bacillota</taxon>
        <taxon>Clostridia</taxon>
        <taxon>Eubacteriales</taxon>
        <taxon>Eubacteriales Family XII. Incertae Sedis</taxon>
        <taxon>Fusibacter</taxon>
    </lineage>
</organism>
<keyword evidence="3 5" id="KW-1133">Transmembrane helix</keyword>
<keyword evidence="4 5" id="KW-0472">Membrane</keyword>
<dbReference type="RefSeq" id="WP_204662176.1">
    <property type="nucleotide sequence ID" value="NZ_JAFBDT010000003.1"/>
</dbReference>
<evidence type="ECO:0000313" key="7">
    <source>
        <dbReference type="EMBL" id="MBM7561104.1"/>
    </source>
</evidence>
<keyword evidence="8" id="KW-1185">Reference proteome</keyword>
<dbReference type="NCBIfam" id="TIGR00254">
    <property type="entry name" value="GGDEF"/>
    <property type="match status" value="1"/>
</dbReference>